<evidence type="ECO:0000256" key="1">
    <source>
        <dbReference type="SAM" id="MobiDB-lite"/>
    </source>
</evidence>
<evidence type="ECO:0000313" key="5">
    <source>
        <dbReference type="Proteomes" id="UP000245887"/>
    </source>
</evidence>
<feature type="signal peptide" evidence="2">
    <location>
        <begin position="1"/>
        <end position="21"/>
    </location>
</feature>
<dbReference type="RefSeq" id="WP_116919721.1">
    <property type="nucleotide sequence ID" value="NZ_QEKQ01000009.1"/>
</dbReference>
<dbReference type="OrthoDB" id="7068596at2"/>
<feature type="chain" id="PRO_5015705561" evidence="2">
    <location>
        <begin position="22"/>
        <end position="155"/>
    </location>
</feature>
<dbReference type="EMBL" id="QEKQ01000009">
    <property type="protein sequence ID" value="PVY70432.1"/>
    <property type="molecule type" value="Genomic_DNA"/>
</dbReference>
<protein>
    <submittedName>
        <fullName evidence="4">Uncharacterized protein DUF4124</fullName>
    </submittedName>
</protein>
<dbReference type="AlphaFoldDB" id="A0A2U1CUB2"/>
<dbReference type="InterPro" id="IPR025392">
    <property type="entry name" value="DUF4124"/>
</dbReference>
<dbReference type="Proteomes" id="UP000245887">
    <property type="component" value="Unassembled WGS sequence"/>
</dbReference>
<dbReference type="Pfam" id="PF13511">
    <property type="entry name" value="DUF4124"/>
    <property type="match status" value="1"/>
</dbReference>
<feature type="compositionally biased region" description="Basic and acidic residues" evidence="1">
    <location>
        <begin position="73"/>
        <end position="93"/>
    </location>
</feature>
<evidence type="ECO:0000256" key="2">
    <source>
        <dbReference type="SAM" id="SignalP"/>
    </source>
</evidence>
<evidence type="ECO:0000313" key="4">
    <source>
        <dbReference type="EMBL" id="PVY70432.1"/>
    </source>
</evidence>
<proteinExistence type="predicted"/>
<keyword evidence="2" id="KW-0732">Signal</keyword>
<sequence>MKPILLTMTAVLLMLSGHAAAESVYKWTDEDGVTHFGDRQPSGQQSESVDVKTGTSQSPGNRTSATEQVEALNEEKAREQEQQKQSRAEEARRKQQQKNCEIARENLNTLNTYSRIRVQGEDGEQRYLTPEEIEERKAKFQAVVEDSCNPDNGAQ</sequence>
<feature type="domain" description="DUF4124" evidence="3">
    <location>
        <begin position="12"/>
        <end position="59"/>
    </location>
</feature>
<evidence type="ECO:0000259" key="3">
    <source>
        <dbReference type="Pfam" id="PF13511"/>
    </source>
</evidence>
<feature type="compositionally biased region" description="Polar residues" evidence="1">
    <location>
        <begin position="41"/>
        <end position="67"/>
    </location>
</feature>
<accession>A0A2U1CUB2</accession>
<gene>
    <name evidence="4" type="ORF">C8D92_109185</name>
</gene>
<comment type="caution">
    <text evidence="4">The sequence shown here is derived from an EMBL/GenBank/DDBJ whole genome shotgun (WGS) entry which is preliminary data.</text>
</comment>
<reference evidence="4 5" key="1">
    <citation type="submission" date="2018-04" db="EMBL/GenBank/DDBJ databases">
        <title>Genomic Encyclopedia of Type Strains, Phase IV (KMG-IV): sequencing the most valuable type-strain genomes for metagenomic binning, comparative biology and taxonomic classification.</title>
        <authorList>
            <person name="Goeker M."/>
        </authorList>
    </citation>
    <scope>NUCLEOTIDE SEQUENCE [LARGE SCALE GENOMIC DNA]</scope>
    <source>
        <strain evidence="4 5">DSM 28688</strain>
    </source>
</reference>
<name>A0A2U1CUB2_9GAMM</name>
<organism evidence="4 5">
    <name type="scientific">Tamilnaduibacter salinus</name>
    <dbReference type="NCBI Taxonomy" id="1484056"/>
    <lineage>
        <taxon>Bacteria</taxon>
        <taxon>Pseudomonadati</taxon>
        <taxon>Pseudomonadota</taxon>
        <taxon>Gammaproteobacteria</taxon>
        <taxon>Pseudomonadales</taxon>
        <taxon>Marinobacteraceae</taxon>
        <taxon>Tamilnaduibacter</taxon>
    </lineage>
</organism>
<feature type="region of interest" description="Disordered" evidence="1">
    <location>
        <begin position="35"/>
        <end position="99"/>
    </location>
</feature>